<dbReference type="Proteomes" id="UP000270296">
    <property type="component" value="Unassembled WGS sequence"/>
</dbReference>
<dbReference type="EMBL" id="UZAM01006709">
    <property type="protein sequence ID" value="VDO93194.1"/>
    <property type="molecule type" value="Genomic_DNA"/>
</dbReference>
<dbReference type="SUPFAM" id="SSF53335">
    <property type="entry name" value="S-adenosyl-L-methionine-dependent methyltransferases"/>
    <property type="match status" value="1"/>
</dbReference>
<reference evidence="7 8" key="2">
    <citation type="submission" date="2018-11" db="EMBL/GenBank/DDBJ databases">
        <authorList>
            <consortium name="Pathogen Informatics"/>
        </authorList>
    </citation>
    <scope>NUCLEOTIDE SEQUENCE [LARGE SCALE GENOMIC DNA]</scope>
</reference>
<evidence type="ECO:0000256" key="1">
    <source>
        <dbReference type="ARBA" id="ARBA00009725"/>
    </source>
</evidence>
<keyword evidence="2 4" id="KW-0489">Methyltransferase</keyword>
<proteinExistence type="inferred from homology"/>
<dbReference type="PANTHER" id="PTHR22809:SF5">
    <property type="entry name" value="TRNA N(3)-METHYLCYTIDINE METHYLTRANSFERASE METTL6"/>
    <property type="match status" value="1"/>
</dbReference>
<feature type="domain" description="Methyltransferase" evidence="6">
    <location>
        <begin position="99"/>
        <end position="199"/>
    </location>
</feature>
<dbReference type="InterPro" id="IPR029063">
    <property type="entry name" value="SAM-dependent_MTases_sf"/>
</dbReference>
<dbReference type="GO" id="GO:0008173">
    <property type="term" value="F:RNA methyltransferase activity"/>
    <property type="evidence" value="ECO:0007669"/>
    <property type="project" value="UniProtKB-ARBA"/>
</dbReference>
<reference evidence="9" key="1">
    <citation type="submission" date="2016-06" db="UniProtKB">
        <authorList>
            <consortium name="WormBaseParasite"/>
        </authorList>
    </citation>
    <scope>IDENTIFICATION</scope>
</reference>
<dbReference type="EC" id="2.1.1.-" evidence="4"/>
<name>A0A183IBV2_9BILA</name>
<evidence type="ECO:0000259" key="6">
    <source>
        <dbReference type="Pfam" id="PF13649"/>
    </source>
</evidence>
<dbReference type="InterPro" id="IPR041698">
    <property type="entry name" value="Methyltransf_25"/>
</dbReference>
<evidence type="ECO:0000313" key="8">
    <source>
        <dbReference type="Proteomes" id="UP000270296"/>
    </source>
</evidence>
<comment type="function">
    <text evidence="4">S-adenosyl-L-methionine-dependent methyltransferase.</text>
</comment>
<dbReference type="Gene3D" id="3.40.50.150">
    <property type="entry name" value="Vaccinia Virus protein VP39"/>
    <property type="match status" value="1"/>
</dbReference>
<sequence length="301" mass="35357">MEKPTSTRKSVDDSDDLAAIRKSIMEFNQRKLELEVQKNWDRFYKRNKTAFFKDRHWTKREFVQICPDISWEVMHRYLLVCVLMLSIFRFIDMFTSLAILECGCGVGNLIFPMLDYFPKIFVYACDFSSNAIEYVKNNGSFDPKRCATFVCDLVESDLLRYLEKDSIDIVTMVYMLSAVNPKKMISVLKNIAKVIKPGGSVIFRDYAIGDYAMHRFGSDRKLSDQFYVRQDGTYAYYFSEGIIYKRADCICLCLLLENLVELFRQCCFEAKSCYYVRRETVNRKINLVVPRTFIQGRFIKS</sequence>
<keyword evidence="5" id="KW-0812">Transmembrane</keyword>
<evidence type="ECO:0000256" key="2">
    <source>
        <dbReference type="ARBA" id="ARBA00022603"/>
    </source>
</evidence>
<dbReference type="GO" id="GO:0032259">
    <property type="term" value="P:methylation"/>
    <property type="evidence" value="ECO:0007669"/>
    <property type="project" value="UniProtKB-KW"/>
</dbReference>
<dbReference type="CDD" id="cd02440">
    <property type="entry name" value="AdoMet_MTases"/>
    <property type="match status" value="1"/>
</dbReference>
<feature type="transmembrane region" description="Helical" evidence="5">
    <location>
        <begin position="77"/>
        <end position="100"/>
    </location>
</feature>
<comment type="similarity">
    <text evidence="1 4">Belongs to the methyltransferase superfamily. METL family.</text>
</comment>
<evidence type="ECO:0000256" key="5">
    <source>
        <dbReference type="SAM" id="Phobius"/>
    </source>
</evidence>
<keyword evidence="5" id="KW-0472">Membrane</keyword>
<organism evidence="9">
    <name type="scientific">Soboliphyme baturini</name>
    <dbReference type="NCBI Taxonomy" id="241478"/>
    <lineage>
        <taxon>Eukaryota</taxon>
        <taxon>Metazoa</taxon>
        <taxon>Ecdysozoa</taxon>
        <taxon>Nematoda</taxon>
        <taxon>Enoplea</taxon>
        <taxon>Dorylaimia</taxon>
        <taxon>Dioctophymatida</taxon>
        <taxon>Dioctophymatoidea</taxon>
        <taxon>Soboliphymatidae</taxon>
        <taxon>Soboliphyme</taxon>
    </lineage>
</organism>
<keyword evidence="3 4" id="KW-0808">Transferase</keyword>
<dbReference type="Pfam" id="PF13649">
    <property type="entry name" value="Methyltransf_25"/>
    <property type="match status" value="1"/>
</dbReference>
<keyword evidence="5" id="KW-1133">Transmembrane helix</keyword>
<dbReference type="PIRSF" id="PIRSF037755">
    <property type="entry name" value="Mettl2_prd"/>
    <property type="match status" value="1"/>
</dbReference>
<protein>
    <recommendedName>
        <fullName evidence="4">tRNA N(3)-methylcytidine methyltransferase</fullName>
        <ecNumber evidence="4">2.1.1.-</ecNumber>
    </recommendedName>
</protein>
<gene>
    <name evidence="7" type="ORF">SBAD_LOCUS1096</name>
</gene>
<dbReference type="InterPro" id="IPR026113">
    <property type="entry name" value="METTL2/6/8-like"/>
</dbReference>
<evidence type="ECO:0000256" key="4">
    <source>
        <dbReference type="PIRNR" id="PIRNR037755"/>
    </source>
</evidence>
<accession>A0A183IBV2</accession>
<dbReference type="WBParaSite" id="SBAD_0000112801-mRNA-1">
    <property type="protein sequence ID" value="SBAD_0000112801-mRNA-1"/>
    <property type="gene ID" value="SBAD_0000112801"/>
</dbReference>
<keyword evidence="8" id="KW-1185">Reference proteome</keyword>
<dbReference type="OrthoDB" id="417697at2759"/>
<dbReference type="PANTHER" id="PTHR22809">
    <property type="entry name" value="METHYLTRANSFERASE-RELATED"/>
    <property type="match status" value="1"/>
</dbReference>
<dbReference type="AlphaFoldDB" id="A0A183IBV2"/>
<evidence type="ECO:0000313" key="9">
    <source>
        <dbReference type="WBParaSite" id="SBAD_0000112801-mRNA-1"/>
    </source>
</evidence>
<evidence type="ECO:0000256" key="3">
    <source>
        <dbReference type="ARBA" id="ARBA00022679"/>
    </source>
</evidence>
<evidence type="ECO:0000313" key="7">
    <source>
        <dbReference type="EMBL" id="VDO93194.1"/>
    </source>
</evidence>
<dbReference type="GO" id="GO:0008757">
    <property type="term" value="F:S-adenosylmethionine-dependent methyltransferase activity"/>
    <property type="evidence" value="ECO:0007669"/>
    <property type="project" value="UniProtKB-ARBA"/>
</dbReference>